<keyword evidence="1" id="KW-0175">Coiled coil</keyword>
<evidence type="ECO:0000313" key="4">
    <source>
        <dbReference type="Proteomes" id="UP000735302"/>
    </source>
</evidence>
<dbReference type="InterPro" id="IPR006575">
    <property type="entry name" value="RWD_dom"/>
</dbReference>
<protein>
    <submittedName>
        <fullName evidence="3">Eukaryotic translation initiation factor 2-alpha kinase 4</fullName>
    </submittedName>
</protein>
<dbReference type="FunFam" id="3.10.110.10:FF:000057">
    <property type="entry name" value="eukaryotic translation initiation factor 2-alpha kinase 4"/>
    <property type="match status" value="1"/>
</dbReference>
<keyword evidence="3" id="KW-0648">Protein biosynthesis</keyword>
<keyword evidence="4" id="KW-1185">Reference proteome</keyword>
<sequence length="249" mass="28875">MSSISSNQERQDEEYQVLESIFGSDLVDLRHKVWKVSRPMELKLTLKPQQSMGGQSEVYAQLDMIVKCSAQYPDVVPEITLSNWKGLSNSHVEELKSQLLKEAAENIGEVMLWQLATYVQEFLHKHNKPPELSFYEQMMTNKKQQEERMQEQERVKQEEKVTSYDPSALQSAWTNKDEKVIQQLQRKHLLQLESYLHQRNLQLDSVPTDQVAEKLLCHSALNYPPHFNFADLNVVSIVLIGFTVLSETL</sequence>
<organism evidence="3 4">
    <name type="scientific">Plakobranchus ocellatus</name>
    <dbReference type="NCBI Taxonomy" id="259542"/>
    <lineage>
        <taxon>Eukaryota</taxon>
        <taxon>Metazoa</taxon>
        <taxon>Spiralia</taxon>
        <taxon>Lophotrochozoa</taxon>
        <taxon>Mollusca</taxon>
        <taxon>Gastropoda</taxon>
        <taxon>Heterobranchia</taxon>
        <taxon>Euthyneura</taxon>
        <taxon>Panpulmonata</taxon>
        <taxon>Sacoglossa</taxon>
        <taxon>Placobranchoidea</taxon>
        <taxon>Plakobranchidae</taxon>
        <taxon>Plakobranchus</taxon>
    </lineage>
</organism>
<dbReference type="Gene3D" id="3.10.110.10">
    <property type="entry name" value="Ubiquitin Conjugating Enzyme"/>
    <property type="match status" value="1"/>
</dbReference>
<feature type="coiled-coil region" evidence="1">
    <location>
        <begin position="132"/>
        <end position="162"/>
    </location>
</feature>
<gene>
    <name evidence="3" type="ORF">PoB_007380000</name>
</gene>
<dbReference type="GO" id="GO:0016301">
    <property type="term" value="F:kinase activity"/>
    <property type="evidence" value="ECO:0007669"/>
    <property type="project" value="UniProtKB-KW"/>
</dbReference>
<dbReference type="InterPro" id="IPR016135">
    <property type="entry name" value="UBQ-conjugating_enzyme/RWD"/>
</dbReference>
<evidence type="ECO:0000259" key="2">
    <source>
        <dbReference type="PROSITE" id="PS50908"/>
    </source>
</evidence>
<dbReference type="PROSITE" id="PS50908">
    <property type="entry name" value="RWD"/>
    <property type="match status" value="1"/>
</dbReference>
<dbReference type="CDD" id="cd23823">
    <property type="entry name" value="RWD_GCN2"/>
    <property type="match status" value="1"/>
</dbReference>
<keyword evidence="3" id="KW-0396">Initiation factor</keyword>
<feature type="domain" description="RWD" evidence="2">
    <location>
        <begin position="13"/>
        <end position="126"/>
    </location>
</feature>
<dbReference type="AlphaFoldDB" id="A0AAV4DTC4"/>
<accession>A0AAV4DTC4</accession>
<keyword evidence="3" id="KW-0808">Transferase</keyword>
<name>A0AAV4DTC4_9GAST</name>
<keyword evidence="3" id="KW-0418">Kinase</keyword>
<dbReference type="SUPFAM" id="SSF54495">
    <property type="entry name" value="UBC-like"/>
    <property type="match status" value="1"/>
</dbReference>
<reference evidence="3 4" key="1">
    <citation type="journal article" date="2021" name="Elife">
        <title>Chloroplast acquisition without the gene transfer in kleptoplastic sea slugs, Plakobranchus ocellatus.</title>
        <authorList>
            <person name="Maeda T."/>
            <person name="Takahashi S."/>
            <person name="Yoshida T."/>
            <person name="Shimamura S."/>
            <person name="Takaki Y."/>
            <person name="Nagai Y."/>
            <person name="Toyoda A."/>
            <person name="Suzuki Y."/>
            <person name="Arimoto A."/>
            <person name="Ishii H."/>
            <person name="Satoh N."/>
            <person name="Nishiyama T."/>
            <person name="Hasebe M."/>
            <person name="Maruyama T."/>
            <person name="Minagawa J."/>
            <person name="Obokata J."/>
            <person name="Shigenobu S."/>
        </authorList>
    </citation>
    <scope>NUCLEOTIDE SEQUENCE [LARGE SCALE GENOMIC DNA]</scope>
</reference>
<dbReference type="Proteomes" id="UP000735302">
    <property type="component" value="Unassembled WGS sequence"/>
</dbReference>
<dbReference type="Pfam" id="PF05773">
    <property type="entry name" value="RWD"/>
    <property type="match status" value="1"/>
</dbReference>
<dbReference type="SMART" id="SM00591">
    <property type="entry name" value="RWD"/>
    <property type="match status" value="1"/>
</dbReference>
<evidence type="ECO:0000256" key="1">
    <source>
        <dbReference type="SAM" id="Coils"/>
    </source>
</evidence>
<dbReference type="InterPro" id="IPR040213">
    <property type="entry name" value="GIR2-like"/>
</dbReference>
<dbReference type="GO" id="GO:0003743">
    <property type="term" value="F:translation initiation factor activity"/>
    <property type="evidence" value="ECO:0007669"/>
    <property type="project" value="UniProtKB-KW"/>
</dbReference>
<evidence type="ECO:0000313" key="3">
    <source>
        <dbReference type="EMBL" id="GFO47295.1"/>
    </source>
</evidence>
<dbReference type="PANTHER" id="PTHR12292">
    <property type="entry name" value="RWD DOMAIN-CONTAINING PROTEIN"/>
    <property type="match status" value="1"/>
</dbReference>
<proteinExistence type="predicted"/>
<dbReference type="EMBL" id="BLXT01008292">
    <property type="protein sequence ID" value="GFO47295.1"/>
    <property type="molecule type" value="Genomic_DNA"/>
</dbReference>
<comment type="caution">
    <text evidence="3">The sequence shown here is derived from an EMBL/GenBank/DDBJ whole genome shotgun (WGS) entry which is preliminary data.</text>
</comment>